<dbReference type="EC" id="3.6.3.14" evidence="1"/>
<gene>
    <name evidence="1" type="primary">spaL_1</name>
    <name evidence="1" type="ORF">NCTC12965_03970</name>
</gene>
<dbReference type="AlphaFoldDB" id="A0A4U9USC5"/>
<proteinExistence type="predicted"/>
<name>A0A4U9USC5_SERFO</name>
<dbReference type="EMBL" id="CABEEZ010000089">
    <property type="protein sequence ID" value="VTR36745.1"/>
    <property type="molecule type" value="Genomic_DNA"/>
</dbReference>
<dbReference type="GO" id="GO:0016787">
    <property type="term" value="F:hydrolase activity"/>
    <property type="evidence" value="ECO:0007669"/>
    <property type="project" value="UniProtKB-KW"/>
</dbReference>
<sequence length="71" mass="8003">MEEFFSLQEKLFGDISVMSDSPLLRRLAHPLRIAGPIIEAVLPGVKIGEVCEIRPHWRTTEIVARAQVMGF</sequence>
<reference evidence="1" key="1">
    <citation type="submission" date="2019-05" db="EMBL/GenBank/DDBJ databases">
        <authorList>
            <consortium name="Pathogen Informatics"/>
        </authorList>
    </citation>
    <scope>NUCLEOTIDE SEQUENCE [LARGE SCALE GENOMIC DNA]</scope>
    <source>
        <strain evidence="1">NCTC12965</strain>
    </source>
</reference>
<evidence type="ECO:0000313" key="1">
    <source>
        <dbReference type="EMBL" id="VTR36745.1"/>
    </source>
</evidence>
<protein>
    <submittedName>
        <fullName evidence="1">Probable ATP synthase SpaL</fullName>
        <ecNumber evidence="1">3.6.3.14</ecNumber>
    </submittedName>
</protein>
<organism evidence="1">
    <name type="scientific">Serratia fonticola</name>
    <dbReference type="NCBI Taxonomy" id="47917"/>
    <lineage>
        <taxon>Bacteria</taxon>
        <taxon>Pseudomonadati</taxon>
        <taxon>Pseudomonadota</taxon>
        <taxon>Gammaproteobacteria</taxon>
        <taxon>Enterobacterales</taxon>
        <taxon>Yersiniaceae</taxon>
        <taxon>Serratia</taxon>
    </lineage>
</organism>
<keyword evidence="1" id="KW-0378">Hydrolase</keyword>
<accession>A0A4U9USC5</accession>